<feature type="binding site" evidence="13">
    <location>
        <position position="485"/>
    </location>
    <ligand>
        <name>Ca(2+)</name>
        <dbReference type="ChEBI" id="CHEBI:29108"/>
    </ligand>
</feature>
<dbReference type="GO" id="GO:0006508">
    <property type="term" value="P:proteolysis"/>
    <property type="evidence" value="ECO:0007669"/>
    <property type="project" value="InterPro"/>
</dbReference>
<evidence type="ECO:0000256" key="7">
    <source>
        <dbReference type="ARBA" id="ARBA00022833"/>
    </source>
</evidence>
<name>A0A0G4B3A8_9BACT</name>
<dbReference type="NCBIfam" id="TIGR00649">
    <property type="entry name" value="MG423"/>
    <property type="match status" value="1"/>
</dbReference>
<keyword evidence="9 10" id="KW-0694">RNA-binding</keyword>
<feature type="region of interest" description="Disordered" evidence="14">
    <location>
        <begin position="1"/>
        <end position="32"/>
    </location>
</feature>
<dbReference type="GO" id="GO:0003723">
    <property type="term" value="F:RNA binding"/>
    <property type="evidence" value="ECO:0007669"/>
    <property type="project" value="UniProtKB-UniRule"/>
</dbReference>
<comment type="function">
    <text evidence="10">An RNase that has 5'-3' exonuclease and possibly endonuclease activity. Involved in maturation of rRNA and in some organisms also mRNA maturation and/or decay.</text>
</comment>
<feature type="active site" description="Proton donor" evidence="11">
    <location>
        <position position="235"/>
    </location>
</feature>
<dbReference type="InterPro" id="IPR011108">
    <property type="entry name" value="RMMBL"/>
</dbReference>
<evidence type="ECO:0000256" key="12">
    <source>
        <dbReference type="PIRSR" id="PIRSR004803-2"/>
    </source>
</evidence>
<evidence type="ECO:0000256" key="3">
    <source>
        <dbReference type="ARBA" id="ARBA00022722"/>
    </source>
</evidence>
<reference evidence="16 17" key="1">
    <citation type="journal article" date="2015" name="Nature">
        <title>rRNA introns, odd ribosomes, and small enigmatic genomes across a large radiation of phyla.</title>
        <authorList>
            <person name="Brown C.T."/>
            <person name="Hug L.A."/>
            <person name="Thomas B.C."/>
            <person name="Sharon I."/>
            <person name="Castelle C.J."/>
            <person name="Singh A."/>
            <person name="Wilkins M.J."/>
            <person name="Williams K.H."/>
            <person name="Banfield J.F."/>
        </authorList>
    </citation>
    <scope>NUCLEOTIDE SEQUENCE [LARGE SCALE GENOMIC DNA]</scope>
</reference>
<dbReference type="EMBL" id="CP011213">
    <property type="protein sequence ID" value="AKM82324.1"/>
    <property type="molecule type" value="Genomic_DNA"/>
</dbReference>
<dbReference type="InterPro" id="IPR001279">
    <property type="entry name" value="Metallo-B-lactamas"/>
</dbReference>
<feature type="binding site" evidence="13">
    <location>
        <position position="93"/>
    </location>
    <ligand>
        <name>Ca(2+)</name>
        <dbReference type="ChEBI" id="CHEBI:29108"/>
    </ligand>
</feature>
<comment type="caution">
    <text evidence="10">Lacks conserved residue(s) required for the propagation of feature annotation.</text>
</comment>
<feature type="compositionally biased region" description="Polar residues" evidence="14">
    <location>
        <begin position="1"/>
        <end position="10"/>
    </location>
</feature>
<dbReference type="Gene3D" id="3.60.15.10">
    <property type="entry name" value="Ribonuclease Z/Hydroxyacylglutathione hydrolase-like"/>
    <property type="match status" value="1"/>
</dbReference>
<dbReference type="PATRIC" id="fig|1618337.4.peg.520"/>
<dbReference type="CDD" id="cd07714">
    <property type="entry name" value="RNaseJ_MBL-fold"/>
    <property type="match status" value="1"/>
</dbReference>
<feature type="binding site" evidence="13">
    <location>
        <position position="204"/>
    </location>
    <ligand>
        <name>Zn(2+)</name>
        <dbReference type="ChEBI" id="CHEBI:29105"/>
        <label>1</label>
        <note>catalytic</note>
    </ligand>
</feature>
<dbReference type="PIRSF" id="PIRSF004803">
    <property type="entry name" value="RnjA"/>
    <property type="match status" value="1"/>
</dbReference>
<dbReference type="Pfam" id="PF00753">
    <property type="entry name" value="Lactamase_B"/>
    <property type="match status" value="1"/>
</dbReference>
<dbReference type="EC" id="3.1.-.-" evidence="10"/>
<feature type="binding site" evidence="13">
    <location>
        <position position="182"/>
    </location>
    <ligand>
        <name>Zn(2+)</name>
        <dbReference type="ChEBI" id="CHEBI:29105"/>
        <label>1</label>
        <note>catalytic</note>
    </ligand>
</feature>
<dbReference type="Pfam" id="PF17770">
    <property type="entry name" value="RNase_J_C"/>
    <property type="match status" value="1"/>
</dbReference>
<comment type="cofactor">
    <cofactor evidence="13">
        <name>Zn(2+)</name>
        <dbReference type="ChEBI" id="CHEBI:29105"/>
    </cofactor>
    <text evidence="13">Binds 2 Zn(2+) ions per subunit. It is not clear if Zn(2+) or Mg(2+) is physiologically important.</text>
</comment>
<dbReference type="Pfam" id="PF22505">
    <property type="entry name" value="RNase_J_b_CASP"/>
    <property type="match status" value="1"/>
</dbReference>
<evidence type="ECO:0000259" key="15">
    <source>
        <dbReference type="PROSITE" id="PS50208"/>
    </source>
</evidence>
<dbReference type="GO" id="GO:0006364">
    <property type="term" value="P:rRNA processing"/>
    <property type="evidence" value="ECO:0007669"/>
    <property type="project" value="UniProtKB-UniRule"/>
</dbReference>
<feature type="binding site" evidence="12">
    <location>
        <begin position="405"/>
        <end position="409"/>
    </location>
    <ligand>
        <name>substrate</name>
    </ligand>
</feature>
<dbReference type="SMART" id="SM00849">
    <property type="entry name" value="Lactamase_B"/>
    <property type="match status" value="1"/>
</dbReference>
<feature type="binding site" evidence="13">
    <location>
        <position position="118"/>
    </location>
    <ligand>
        <name>Zn(2+)</name>
        <dbReference type="ChEBI" id="CHEBI:29105"/>
        <label>1</label>
        <note>catalytic</note>
    </ligand>
</feature>
<dbReference type="InterPro" id="IPR004613">
    <property type="entry name" value="RNase_J"/>
</dbReference>
<keyword evidence="4 13" id="KW-0479">Metal-binding</keyword>
<feature type="binding site" evidence="13">
    <location>
        <position position="91"/>
    </location>
    <ligand>
        <name>Ca(2+)</name>
        <dbReference type="ChEBI" id="CHEBI:29108"/>
    </ligand>
</feature>
<dbReference type="SUPFAM" id="SSF56281">
    <property type="entry name" value="Metallo-hydrolase/oxidoreductase"/>
    <property type="match status" value="1"/>
</dbReference>
<dbReference type="InterPro" id="IPR001309">
    <property type="entry name" value="Pept_C14_p20"/>
</dbReference>
<feature type="binding site" evidence="13">
    <location>
        <position position="120"/>
    </location>
    <ligand>
        <name>Zn(2+)</name>
        <dbReference type="ChEBI" id="CHEBI:29105"/>
        <label>1</label>
        <note>catalytic</note>
    </ligand>
</feature>
<comment type="similarity">
    <text evidence="10">Belongs to the metallo-beta-lactamase superfamily. RNA-metabolizing metallo-beta-lactamase-like family. Bacterial RNase J subfamily.</text>
</comment>
<keyword evidence="7 13" id="KW-0862">Zinc</keyword>
<evidence type="ECO:0000256" key="4">
    <source>
        <dbReference type="ARBA" id="ARBA00022723"/>
    </source>
</evidence>
<dbReference type="Gene3D" id="3.40.50.10710">
    <property type="entry name" value="Metallo-hydrolase/oxidoreductase"/>
    <property type="match status" value="1"/>
</dbReference>
<evidence type="ECO:0000256" key="11">
    <source>
        <dbReference type="PIRSR" id="PIRSR004803-1"/>
    </source>
</evidence>
<evidence type="ECO:0000256" key="13">
    <source>
        <dbReference type="PIRSR" id="PIRSR004803-3"/>
    </source>
</evidence>
<evidence type="ECO:0000256" key="1">
    <source>
        <dbReference type="ARBA" id="ARBA00004496"/>
    </source>
</evidence>
<feature type="active site" description="Proton acceptor" evidence="11">
    <location>
        <position position="409"/>
    </location>
</feature>
<dbReference type="GO" id="GO:0005737">
    <property type="term" value="C:cytoplasm"/>
    <property type="evidence" value="ECO:0007669"/>
    <property type="project" value="UniProtKB-SubCell"/>
</dbReference>
<keyword evidence="13" id="KW-0106">Calcium</keyword>
<evidence type="ECO:0000256" key="8">
    <source>
        <dbReference type="ARBA" id="ARBA00022839"/>
    </source>
</evidence>
<accession>A0A0G4B3A8</accession>
<feature type="binding site" evidence="13">
    <location>
        <position position="121"/>
    </location>
    <ligand>
        <name>Zn(2+)</name>
        <dbReference type="ChEBI" id="CHEBI:29105"/>
        <label>1</label>
        <note>catalytic</note>
    </ligand>
</feature>
<dbReference type="AlphaFoldDB" id="A0A0G4B3A8"/>
<feature type="binding site" evidence="13">
    <location>
        <position position="431"/>
    </location>
    <ligand>
        <name>Zn(2+)</name>
        <dbReference type="ChEBI" id="CHEBI:29105"/>
        <label>1</label>
        <note>catalytic</note>
    </ligand>
</feature>
<dbReference type="PANTHER" id="PTHR43694">
    <property type="entry name" value="RIBONUCLEASE J"/>
    <property type="match status" value="1"/>
</dbReference>
<dbReference type="GO" id="GO:0008270">
    <property type="term" value="F:zinc ion binding"/>
    <property type="evidence" value="ECO:0007669"/>
    <property type="project" value="InterPro"/>
</dbReference>
<keyword evidence="10" id="KW-0698">rRNA processing</keyword>
<keyword evidence="2 10" id="KW-0963">Cytoplasm</keyword>
<evidence type="ECO:0000313" key="17">
    <source>
        <dbReference type="Proteomes" id="UP000035648"/>
    </source>
</evidence>
<dbReference type="GO" id="GO:0004197">
    <property type="term" value="F:cysteine-type endopeptidase activity"/>
    <property type="evidence" value="ECO:0007669"/>
    <property type="project" value="InterPro"/>
</dbReference>
<proteinExistence type="inferred from homology"/>
<evidence type="ECO:0000256" key="2">
    <source>
        <dbReference type="ARBA" id="ARBA00022490"/>
    </source>
</evidence>
<dbReference type="InterPro" id="IPR041636">
    <property type="entry name" value="RNase_J_C"/>
</dbReference>
<dbReference type="GO" id="GO:0004534">
    <property type="term" value="F:5'-3' RNA exonuclease activity"/>
    <property type="evidence" value="ECO:0007669"/>
    <property type="project" value="UniProtKB-UniRule"/>
</dbReference>
<sequence>MNNISTTTDPKPSRRPQSGGYRQGNFKKTNFTNQTTQNKPLKVYKAESPRLKIIPLGGNGEIGKNMMIYEYGDDIILIDCGMMFPRSEMLGVDFIIPNISYLEERKNKIRGLLITHGHEDHIGAIPYVWPKLQCPIYATKLTAGFIESKCEEFGLKPNIRVVQAGDKIQLGVFKIEFIPFSHTFLDDVGLAFDTPDGFVIHIADFKLDTNKLESQKVLGKLHEFSEKGVKVLMLESTNVEIKSEKIAESVVHDTIANIFTKTKGRLIVTSFASSLDRIQGVLNAAQKTHRKVAIAGRSMEKAINIAMNLGYLKVPQNILVDIRRTDNISDDKIAILCTGSQGEEYSALVRMSTGEHRQVRIKKGDTVVISAGAIPGNERTVADTVNNLYRLGAEVYYGAEREKIHSSGHAKRDELKLVIATAKPEYFIPIHGEYRHLVLHTKLAVEMGVKEGNAFAIEDGQIVEVHDGKANISAQKIDASYVLVDGLGVGDVGNIVLRDRQAMAKDGIFVVILTVDHETGKIVTSPDIISRGFIYMREREDLVFKARQEIKKMFQKHNEKYPANWDFIKKAMRNELGEFLYAETERRPMVIPVIIEV</sequence>
<organism evidence="16 17">
    <name type="scientific">Berkelbacteria bacterium GW2011_GWE1_39_12</name>
    <dbReference type="NCBI Taxonomy" id="1618337"/>
    <lineage>
        <taxon>Bacteria</taxon>
        <taxon>Candidatus Berkelbacteria</taxon>
    </lineage>
</organism>
<dbReference type="Pfam" id="PF07521">
    <property type="entry name" value="RMMBL"/>
    <property type="match status" value="1"/>
</dbReference>
<evidence type="ECO:0000256" key="5">
    <source>
        <dbReference type="ARBA" id="ARBA00022759"/>
    </source>
</evidence>
<dbReference type="PROSITE" id="PS50208">
    <property type="entry name" value="CASPASE_P20"/>
    <property type="match status" value="1"/>
</dbReference>
<evidence type="ECO:0000256" key="9">
    <source>
        <dbReference type="ARBA" id="ARBA00022884"/>
    </source>
</evidence>
<keyword evidence="6 10" id="KW-0378">Hydrolase</keyword>
<dbReference type="InterPro" id="IPR036866">
    <property type="entry name" value="RibonucZ/Hydroxyglut_hydro"/>
</dbReference>
<feature type="binding site" evidence="13">
    <location>
        <position position="116"/>
    </location>
    <ligand>
        <name>Zn(2+)</name>
        <dbReference type="ChEBI" id="CHEBI:29105"/>
        <label>1</label>
        <note>catalytic</note>
    </ligand>
</feature>
<comment type="subcellular location">
    <subcellularLocation>
        <location evidence="1 10">Cytoplasm</location>
    </subcellularLocation>
</comment>
<protein>
    <recommendedName>
        <fullName evidence="10">Ribonuclease J</fullName>
        <shortName evidence="10">RNase J</shortName>
        <ecNumber evidence="10">3.1.-.-</ecNumber>
    </recommendedName>
</protein>
<dbReference type="PANTHER" id="PTHR43694:SF1">
    <property type="entry name" value="RIBONUCLEASE J"/>
    <property type="match status" value="1"/>
</dbReference>
<dbReference type="Proteomes" id="UP000035648">
    <property type="component" value="Chromosome"/>
</dbReference>
<evidence type="ECO:0000256" key="10">
    <source>
        <dbReference type="HAMAP-Rule" id="MF_01491"/>
    </source>
</evidence>
<dbReference type="InterPro" id="IPR042173">
    <property type="entry name" value="RNase_J_2"/>
</dbReference>
<dbReference type="FunFam" id="3.10.20.580:FF:000001">
    <property type="entry name" value="Ribonuclease J"/>
    <property type="match status" value="1"/>
</dbReference>
<dbReference type="GO" id="GO:0004521">
    <property type="term" value="F:RNA endonuclease activity"/>
    <property type="evidence" value="ECO:0007669"/>
    <property type="project" value="UniProtKB-UniRule"/>
</dbReference>
<evidence type="ECO:0000256" key="14">
    <source>
        <dbReference type="SAM" id="MobiDB-lite"/>
    </source>
</evidence>
<comment type="subunit">
    <text evidence="10">Homodimer, may be a subunit of the RNA degradosome.</text>
</comment>
<comment type="cofactor">
    <cofactor evidence="13">
        <name>Ca(2+)</name>
        <dbReference type="ChEBI" id="CHEBI:29108"/>
    </cofactor>
    <text evidence="13">Binds 1 Ca(2+) cation per subunit. Seen in 1 crystal structure, it is not clear if it is physiologically important.</text>
</comment>
<dbReference type="KEGG" id="bbgw:UT28_C0001G0519"/>
<keyword evidence="8 10" id="KW-0269">Exonuclease</keyword>
<dbReference type="STRING" id="1618337.UT28_C0001G0519"/>
<gene>
    <name evidence="10" type="primary">rnj</name>
    <name evidence="16" type="ORF">UT28_C0001G0519</name>
</gene>
<keyword evidence="3 10" id="KW-0540">Nuclease</keyword>
<evidence type="ECO:0000256" key="6">
    <source>
        <dbReference type="ARBA" id="ARBA00022801"/>
    </source>
</evidence>
<dbReference type="InterPro" id="IPR030854">
    <property type="entry name" value="RNase_J_bac"/>
</dbReference>
<dbReference type="HAMAP" id="MF_01491">
    <property type="entry name" value="RNase_J_bact"/>
    <property type="match status" value="1"/>
</dbReference>
<dbReference type="Gene3D" id="3.10.20.580">
    <property type="match status" value="1"/>
</dbReference>
<keyword evidence="5 10" id="KW-0255">Endonuclease</keyword>
<dbReference type="InterPro" id="IPR055132">
    <property type="entry name" value="RNase_J_b_CASP"/>
</dbReference>
<evidence type="ECO:0000313" key="16">
    <source>
        <dbReference type="EMBL" id="AKM82324.1"/>
    </source>
</evidence>
<feature type="domain" description="Caspase family p20" evidence="15">
    <location>
        <begin position="112"/>
        <end position="164"/>
    </location>
</feature>